<evidence type="ECO:0000313" key="1">
    <source>
        <dbReference type="EMBL" id="GBM83982.1"/>
    </source>
</evidence>
<reference evidence="1 2" key="1">
    <citation type="journal article" date="2019" name="Sci. Rep.">
        <title>Orb-weaving spider Araneus ventricosus genome elucidates the spidroin gene catalogue.</title>
        <authorList>
            <person name="Kono N."/>
            <person name="Nakamura H."/>
            <person name="Ohtoshi R."/>
            <person name="Moran D.A.P."/>
            <person name="Shinohara A."/>
            <person name="Yoshida Y."/>
            <person name="Fujiwara M."/>
            <person name="Mori M."/>
            <person name="Tomita M."/>
            <person name="Arakawa K."/>
        </authorList>
    </citation>
    <scope>NUCLEOTIDE SEQUENCE [LARGE SCALE GENOMIC DNA]</scope>
</reference>
<evidence type="ECO:0000313" key="2">
    <source>
        <dbReference type="Proteomes" id="UP000499080"/>
    </source>
</evidence>
<evidence type="ECO:0008006" key="3">
    <source>
        <dbReference type="Google" id="ProtNLM"/>
    </source>
</evidence>
<name>A0A4Y2J449_ARAVE</name>
<keyword evidence="2" id="KW-1185">Reference proteome</keyword>
<comment type="caution">
    <text evidence="1">The sequence shown here is derived from an EMBL/GenBank/DDBJ whole genome shotgun (WGS) entry which is preliminary data.</text>
</comment>
<gene>
    <name evidence="1" type="ORF">AVEN_128759_1</name>
</gene>
<organism evidence="1 2">
    <name type="scientific">Araneus ventricosus</name>
    <name type="common">Orbweaver spider</name>
    <name type="synonym">Epeira ventricosa</name>
    <dbReference type="NCBI Taxonomy" id="182803"/>
    <lineage>
        <taxon>Eukaryota</taxon>
        <taxon>Metazoa</taxon>
        <taxon>Ecdysozoa</taxon>
        <taxon>Arthropoda</taxon>
        <taxon>Chelicerata</taxon>
        <taxon>Arachnida</taxon>
        <taxon>Araneae</taxon>
        <taxon>Araneomorphae</taxon>
        <taxon>Entelegynae</taxon>
        <taxon>Araneoidea</taxon>
        <taxon>Araneidae</taxon>
        <taxon>Araneus</taxon>
    </lineage>
</organism>
<protein>
    <recommendedName>
        <fullName evidence="3">MATH domain-containing protein</fullName>
    </recommendedName>
</protein>
<accession>A0A4Y2J449</accession>
<dbReference type="AlphaFoldDB" id="A0A4Y2J449"/>
<dbReference type="EMBL" id="BGPR01108827">
    <property type="protein sequence ID" value="GBM83982.1"/>
    <property type="molecule type" value="Genomic_DNA"/>
</dbReference>
<sequence length="153" mass="17527">MAAASSDECGYLIRKSSDDGHMFTYDFTVEELGDKGPWTFHEEFQTNCESNPTSWLCEIQFRKVSDYNIAKVSLSLRRTDSGDNDVCVSIIPFIKDSAERPLFKSKTFDMRDVSAGHAIVEDLVEDVKFPHLRIHFNRKLYVHLSISIISCHE</sequence>
<dbReference type="Proteomes" id="UP000499080">
    <property type="component" value="Unassembled WGS sequence"/>
</dbReference>
<proteinExistence type="predicted"/>